<keyword evidence="2" id="KW-0472">Membrane</keyword>
<dbReference type="Proteomes" id="UP000694925">
    <property type="component" value="Unplaced"/>
</dbReference>
<reference evidence="4" key="1">
    <citation type="submission" date="2025-08" db="UniProtKB">
        <authorList>
            <consortium name="RefSeq"/>
        </authorList>
    </citation>
    <scope>IDENTIFICATION</scope>
    <source>
        <tissue evidence="4">Whole body</tissue>
    </source>
</reference>
<feature type="transmembrane region" description="Helical" evidence="2">
    <location>
        <begin position="21"/>
        <end position="39"/>
    </location>
</feature>
<organism evidence="3 4">
    <name type="scientific">Ceratina calcarata</name>
    <dbReference type="NCBI Taxonomy" id="156304"/>
    <lineage>
        <taxon>Eukaryota</taxon>
        <taxon>Metazoa</taxon>
        <taxon>Ecdysozoa</taxon>
        <taxon>Arthropoda</taxon>
        <taxon>Hexapoda</taxon>
        <taxon>Insecta</taxon>
        <taxon>Pterygota</taxon>
        <taxon>Neoptera</taxon>
        <taxon>Endopterygota</taxon>
        <taxon>Hymenoptera</taxon>
        <taxon>Apocrita</taxon>
        <taxon>Aculeata</taxon>
        <taxon>Apoidea</taxon>
        <taxon>Anthophila</taxon>
        <taxon>Apidae</taxon>
        <taxon>Ceratina</taxon>
        <taxon>Zadontomerus</taxon>
    </lineage>
</organism>
<protein>
    <submittedName>
        <fullName evidence="4">Complement C1q subcomponent subunit B-like</fullName>
    </submittedName>
</protein>
<dbReference type="AlphaFoldDB" id="A0AAJ7WDP0"/>
<evidence type="ECO:0000313" key="4">
    <source>
        <dbReference type="RefSeq" id="XP_026672606.1"/>
    </source>
</evidence>
<keyword evidence="2" id="KW-1133">Transmembrane helix</keyword>
<feature type="compositionally biased region" description="Low complexity" evidence="1">
    <location>
        <begin position="74"/>
        <end position="86"/>
    </location>
</feature>
<evidence type="ECO:0000256" key="2">
    <source>
        <dbReference type="SAM" id="Phobius"/>
    </source>
</evidence>
<evidence type="ECO:0000313" key="3">
    <source>
        <dbReference type="Proteomes" id="UP000694925"/>
    </source>
</evidence>
<feature type="region of interest" description="Disordered" evidence="1">
    <location>
        <begin position="62"/>
        <end position="101"/>
    </location>
</feature>
<sequence length="118" mass="12180">MRRRAAGTSTSAARGLPTLPVILRISCVLALLVVTWIPVTQAVICKDPIKCNCTDIKGVPGTPGIPGLRGQEGPPGEIGPVGPSGPKGEKGASGEYGATGEKGYRMSLNCFHSSYSFP</sequence>
<evidence type="ECO:0000256" key="1">
    <source>
        <dbReference type="SAM" id="MobiDB-lite"/>
    </source>
</evidence>
<name>A0AAJ7WDP0_9HYME</name>
<proteinExistence type="predicted"/>
<dbReference type="KEGG" id="ccal:113464803"/>
<dbReference type="GeneID" id="113464803"/>
<keyword evidence="2" id="KW-0812">Transmembrane</keyword>
<gene>
    <name evidence="4" type="primary">LOC113464803</name>
</gene>
<accession>A0AAJ7WDP0</accession>
<dbReference type="Pfam" id="PF01391">
    <property type="entry name" value="Collagen"/>
    <property type="match status" value="1"/>
</dbReference>
<dbReference type="RefSeq" id="XP_026672606.1">
    <property type="nucleotide sequence ID" value="XM_026816805.1"/>
</dbReference>
<dbReference type="InterPro" id="IPR008160">
    <property type="entry name" value="Collagen"/>
</dbReference>
<keyword evidence="3" id="KW-1185">Reference proteome</keyword>